<evidence type="ECO:0000313" key="2">
    <source>
        <dbReference type="Proteomes" id="UP000249661"/>
    </source>
</evidence>
<evidence type="ECO:0000313" key="1">
    <source>
        <dbReference type="EMBL" id="RAH67802.1"/>
    </source>
</evidence>
<name>A0ACD1H223_9EURO</name>
<keyword evidence="2" id="KW-1185">Reference proteome</keyword>
<reference evidence="1" key="1">
    <citation type="submission" date="2018-02" db="EMBL/GenBank/DDBJ databases">
        <title>The genomes of Aspergillus section Nigri reveals drivers in fungal speciation.</title>
        <authorList>
            <consortium name="DOE Joint Genome Institute"/>
            <person name="Vesth T.C."/>
            <person name="Nybo J."/>
            <person name="Theobald S."/>
            <person name="Brandl J."/>
            <person name="Frisvad J.C."/>
            <person name="Nielsen K.F."/>
            <person name="Lyhne E.K."/>
            <person name="Kogle M.E."/>
            <person name="Kuo A."/>
            <person name="Riley R."/>
            <person name="Clum A."/>
            <person name="Nolan M."/>
            <person name="Lipzen A."/>
            <person name="Salamov A."/>
            <person name="Henrissat B."/>
            <person name="Wiebenga A."/>
            <person name="De vries R.P."/>
            <person name="Grigoriev I.V."/>
            <person name="Mortensen U.H."/>
            <person name="Andersen M.R."/>
            <person name="Baker S.E."/>
        </authorList>
    </citation>
    <scope>NUCLEOTIDE SEQUENCE</scope>
    <source>
        <strain evidence="1">CBS 121060</strain>
    </source>
</reference>
<proteinExistence type="predicted"/>
<gene>
    <name evidence="1" type="ORF">BO66DRAFT_139774</name>
</gene>
<protein>
    <submittedName>
        <fullName evidence="1">Uncharacterized protein</fullName>
    </submittedName>
</protein>
<dbReference type="Proteomes" id="UP000249661">
    <property type="component" value="Unassembled WGS sequence"/>
</dbReference>
<organism evidence="1 2">
    <name type="scientific">Aspergillus aculeatinus CBS 121060</name>
    <dbReference type="NCBI Taxonomy" id="1448322"/>
    <lineage>
        <taxon>Eukaryota</taxon>
        <taxon>Fungi</taxon>
        <taxon>Dikarya</taxon>
        <taxon>Ascomycota</taxon>
        <taxon>Pezizomycotina</taxon>
        <taxon>Eurotiomycetes</taxon>
        <taxon>Eurotiomycetidae</taxon>
        <taxon>Eurotiales</taxon>
        <taxon>Aspergillaceae</taxon>
        <taxon>Aspergillus</taxon>
        <taxon>Aspergillus subgen. Circumdati</taxon>
    </lineage>
</organism>
<sequence length="119" mass="13252">MAVSMAVYTHACLSSLLLLSLLSTPPHRPSILIGANISSFTIHSLLLFYSSPLLNAKNNLRHSSRTQSHNFKSVLQHLRLIHPWKPRKLRLPLAYGVLLLCLDLSVVAVSNSCVRLRSD</sequence>
<accession>A0ACD1H223</accession>
<dbReference type="EMBL" id="KZ824971">
    <property type="protein sequence ID" value="RAH67802.1"/>
    <property type="molecule type" value="Genomic_DNA"/>
</dbReference>